<evidence type="ECO:0000313" key="1">
    <source>
        <dbReference type="EMBL" id="CBZ00924.1"/>
    </source>
</evidence>
<dbReference type="Gene3D" id="3.40.1580.10">
    <property type="entry name" value="SMI1/KNR4-like"/>
    <property type="match status" value="1"/>
</dbReference>
<reference evidence="1 2" key="1">
    <citation type="journal article" date="2011" name="J. Bacteriol.">
        <title>Genome of Streptococcus oralis strain Uo5.</title>
        <authorList>
            <person name="Reichmann P."/>
            <person name="Nuhn M."/>
            <person name="Denapaite D."/>
            <person name="Bruckner R."/>
            <person name="Henrich B."/>
            <person name="Maurer P."/>
            <person name="Rieger M."/>
            <person name="Klages S."/>
            <person name="Reinhard R."/>
            <person name="Hakenbeck R."/>
        </authorList>
    </citation>
    <scope>NUCLEOTIDE SEQUENCE [LARGE SCALE GENOMIC DNA]</scope>
    <source>
        <strain evidence="1 2">Uo5</strain>
    </source>
</reference>
<name>F2QE55_STROU</name>
<organism evidence="1 2">
    <name type="scientific">Streptococcus oralis (strain Uo5)</name>
    <dbReference type="NCBI Taxonomy" id="927666"/>
    <lineage>
        <taxon>Bacteria</taxon>
        <taxon>Bacillati</taxon>
        <taxon>Bacillota</taxon>
        <taxon>Bacilli</taxon>
        <taxon>Lactobacillales</taxon>
        <taxon>Streptococcaceae</taxon>
        <taxon>Streptococcus</taxon>
    </lineage>
</organism>
<sequence>MNENLNFDLLKHDVEKEIISPMPTDALLYEREVVWRVKLPDDYKEFIKKENGLIPSKRYFHFGNNEKVIEHFLAILAISGEKAEEAYDIGVVSTQLEGRIVFDEDYVGMQLIPIAALFGGDFVCLNYIEDPENPSICIWYHEESYDLEPAIEFVANNFTEFLAMLY</sequence>
<dbReference type="Proteomes" id="UP000008131">
    <property type="component" value="Chromosome"/>
</dbReference>
<dbReference type="EMBL" id="FR720602">
    <property type="protein sequence ID" value="CBZ00924.1"/>
    <property type="molecule type" value="Genomic_DNA"/>
</dbReference>
<dbReference type="KEGG" id="sor:SOR_1266"/>
<dbReference type="eggNOG" id="ENOG502ZBAM">
    <property type="taxonomic scope" value="Bacteria"/>
</dbReference>
<proteinExistence type="predicted"/>
<evidence type="ECO:0008006" key="3">
    <source>
        <dbReference type="Google" id="ProtNLM"/>
    </source>
</evidence>
<dbReference type="RefSeq" id="WP_001004931.1">
    <property type="nucleotide sequence ID" value="NC_015291.1"/>
</dbReference>
<gene>
    <name evidence="1" type="ordered locus">SOR_1266</name>
</gene>
<evidence type="ECO:0000313" key="2">
    <source>
        <dbReference type="Proteomes" id="UP000008131"/>
    </source>
</evidence>
<dbReference type="SUPFAM" id="SSF160631">
    <property type="entry name" value="SMI1/KNR4-like"/>
    <property type="match status" value="1"/>
</dbReference>
<dbReference type="AlphaFoldDB" id="F2QE55"/>
<dbReference type="InterPro" id="IPR037883">
    <property type="entry name" value="Knr4/Smi1-like_sf"/>
</dbReference>
<accession>F2QE55</accession>
<dbReference type="HOGENOM" id="CLU_137413_0_0_9"/>
<dbReference type="Pfam" id="PF14568">
    <property type="entry name" value="SUKH_6"/>
    <property type="match status" value="1"/>
</dbReference>
<protein>
    <recommendedName>
        <fullName evidence="3">SMI1/KNR4 family protein</fullName>
    </recommendedName>
</protein>